<name>A0A645CHY7_9ZZZZ</name>
<evidence type="ECO:0000256" key="1">
    <source>
        <dbReference type="SAM" id="Phobius"/>
    </source>
</evidence>
<feature type="transmembrane region" description="Helical" evidence="1">
    <location>
        <begin position="6"/>
        <end position="24"/>
    </location>
</feature>
<dbReference type="AlphaFoldDB" id="A0A645CHY7"/>
<dbReference type="Pfam" id="PF14345">
    <property type="entry name" value="GDYXXLXY"/>
    <property type="match status" value="1"/>
</dbReference>
<evidence type="ECO:0008006" key="3">
    <source>
        <dbReference type="Google" id="ProtNLM"/>
    </source>
</evidence>
<gene>
    <name evidence="2" type="ORF">SDC9_123526</name>
</gene>
<comment type="caution">
    <text evidence="2">The sequence shown here is derived from an EMBL/GenBank/DDBJ whole genome shotgun (WGS) entry which is preliminary data.</text>
</comment>
<evidence type="ECO:0000313" key="2">
    <source>
        <dbReference type="EMBL" id="MPM76528.1"/>
    </source>
</evidence>
<dbReference type="InterPro" id="IPR025833">
    <property type="entry name" value="GDYXXLXY"/>
</dbReference>
<organism evidence="2">
    <name type="scientific">bioreactor metagenome</name>
    <dbReference type="NCBI Taxonomy" id="1076179"/>
    <lineage>
        <taxon>unclassified sequences</taxon>
        <taxon>metagenomes</taxon>
        <taxon>ecological metagenomes</taxon>
    </lineage>
</organism>
<keyword evidence="1" id="KW-0472">Membrane</keyword>
<sequence>MNPKKILYLTVVFWLLIFSGFILYKEYTLRTGTEIILKTQPVDPRDLFRGDYVTLNYEISTLNLEEIPAEDPHFEYNDRIYLALEIKNGYGVPKKIYRNPPDNELYIKGRVTGIEYDWHDGEADNIEGGETIDEMGIKKLTIEYGIESYFVPEGKGLEIERQQQTGREGVDVKVVVDKYGNAVIKSLLIGGKEVEI</sequence>
<proteinExistence type="predicted"/>
<dbReference type="EMBL" id="VSSQ01027335">
    <property type="protein sequence ID" value="MPM76528.1"/>
    <property type="molecule type" value="Genomic_DNA"/>
</dbReference>
<keyword evidence="1" id="KW-1133">Transmembrane helix</keyword>
<protein>
    <recommendedName>
        <fullName evidence="3">Membrane-anchored protein</fullName>
    </recommendedName>
</protein>
<accession>A0A645CHY7</accession>
<reference evidence="2" key="1">
    <citation type="submission" date="2019-08" db="EMBL/GenBank/DDBJ databases">
        <authorList>
            <person name="Kucharzyk K."/>
            <person name="Murdoch R.W."/>
            <person name="Higgins S."/>
            <person name="Loffler F."/>
        </authorList>
    </citation>
    <scope>NUCLEOTIDE SEQUENCE</scope>
</reference>
<keyword evidence="1" id="KW-0812">Transmembrane</keyword>